<name>A0A151B407_9CLOT</name>
<organism evidence="9 10">
    <name type="scientific">Clostridium tepidiprofundi DSM 19306</name>
    <dbReference type="NCBI Taxonomy" id="1121338"/>
    <lineage>
        <taxon>Bacteria</taxon>
        <taxon>Bacillati</taxon>
        <taxon>Bacillota</taxon>
        <taxon>Clostridia</taxon>
        <taxon>Eubacteriales</taxon>
        <taxon>Clostridiaceae</taxon>
        <taxon>Clostridium</taxon>
    </lineage>
</organism>
<keyword evidence="5 8" id="KW-0812">Transmembrane</keyword>
<accession>A0A151B407</accession>
<proteinExistence type="inferred from homology"/>
<sequence length="372" mass="41297">MFNKFKIPYGNFLPIIIISIIFYKVINNIEVVTHGFGVLLSYISAVFWGLAIAYLLNPLMMFIEKKLKTKRAISVLIVYIIVSGAIILLITIISPKIVDSVRDLTDSMPTYATQLEHWFNDILTKSKAPNTEGITQYLQNSLNSFVQSSTNFIKNNLNTGLNAAFSKAIDFTSSFIKVIFGFIIAVYLLKDKEKFVTSLKKLIYALLKQDTADNFINFGREVNVIFSKYVIGKSIDSLIIGLLCFVILSIFRVPFASLISVIIGVTNMIPYFGPIIGAVPSVLIILFASPLKALTVLIIIIVLQQFDGWFLGPKILGSQVGLSPFWIILAILIGGGIFGVVGMFLGVPIMAVLKSFGERFVNRRIANKNIDI</sequence>
<dbReference type="PATRIC" id="fig|1121338.3.peg.1495"/>
<comment type="caution">
    <text evidence="9">The sequence shown here is derived from an EMBL/GenBank/DDBJ whole genome shotgun (WGS) entry which is preliminary data.</text>
</comment>
<dbReference type="PANTHER" id="PTHR21716">
    <property type="entry name" value="TRANSMEMBRANE PROTEIN"/>
    <property type="match status" value="1"/>
</dbReference>
<evidence type="ECO:0000256" key="3">
    <source>
        <dbReference type="ARBA" id="ARBA00022448"/>
    </source>
</evidence>
<evidence type="ECO:0000256" key="1">
    <source>
        <dbReference type="ARBA" id="ARBA00004651"/>
    </source>
</evidence>
<dbReference type="InterPro" id="IPR002549">
    <property type="entry name" value="AI-2E-like"/>
</dbReference>
<protein>
    <submittedName>
        <fullName evidence="9">AI-2 transport protein TqsA</fullName>
    </submittedName>
</protein>
<evidence type="ECO:0000313" key="10">
    <source>
        <dbReference type="Proteomes" id="UP000075531"/>
    </source>
</evidence>
<keyword evidence="10" id="KW-1185">Reference proteome</keyword>
<keyword evidence="7 8" id="KW-0472">Membrane</keyword>
<evidence type="ECO:0000256" key="2">
    <source>
        <dbReference type="ARBA" id="ARBA00009773"/>
    </source>
</evidence>
<feature type="transmembrane region" description="Helical" evidence="8">
    <location>
        <begin position="72"/>
        <end position="93"/>
    </location>
</feature>
<keyword evidence="6 8" id="KW-1133">Transmembrane helix</keyword>
<feature type="transmembrane region" description="Helical" evidence="8">
    <location>
        <begin position="38"/>
        <end position="60"/>
    </location>
</feature>
<dbReference type="AlphaFoldDB" id="A0A151B407"/>
<comment type="subcellular location">
    <subcellularLocation>
        <location evidence="1">Cell membrane</location>
        <topology evidence="1">Multi-pass membrane protein</topology>
    </subcellularLocation>
</comment>
<dbReference type="EMBL" id="LTBA01000013">
    <property type="protein sequence ID" value="KYH34626.1"/>
    <property type="molecule type" value="Genomic_DNA"/>
</dbReference>
<evidence type="ECO:0000256" key="8">
    <source>
        <dbReference type="SAM" id="Phobius"/>
    </source>
</evidence>
<evidence type="ECO:0000256" key="5">
    <source>
        <dbReference type="ARBA" id="ARBA00022692"/>
    </source>
</evidence>
<gene>
    <name evidence="9" type="primary">tqsA_2</name>
    <name evidence="9" type="ORF">CLTEP_14540</name>
</gene>
<reference evidence="9 10" key="1">
    <citation type="submission" date="2016-02" db="EMBL/GenBank/DDBJ databases">
        <title>Genome sequence of Clostridium tepidiprofundi DSM 19306.</title>
        <authorList>
            <person name="Poehlein A."/>
            <person name="Daniel R."/>
        </authorList>
    </citation>
    <scope>NUCLEOTIDE SEQUENCE [LARGE SCALE GENOMIC DNA]</scope>
    <source>
        <strain evidence="9 10">DSM 19306</strain>
    </source>
</reference>
<evidence type="ECO:0000256" key="4">
    <source>
        <dbReference type="ARBA" id="ARBA00022475"/>
    </source>
</evidence>
<dbReference type="GO" id="GO:0005886">
    <property type="term" value="C:plasma membrane"/>
    <property type="evidence" value="ECO:0007669"/>
    <property type="project" value="UniProtKB-SubCell"/>
</dbReference>
<keyword evidence="3" id="KW-0813">Transport</keyword>
<evidence type="ECO:0000256" key="7">
    <source>
        <dbReference type="ARBA" id="ARBA00023136"/>
    </source>
</evidence>
<evidence type="ECO:0000256" key="6">
    <source>
        <dbReference type="ARBA" id="ARBA00022989"/>
    </source>
</evidence>
<comment type="similarity">
    <text evidence="2">Belongs to the autoinducer-2 exporter (AI-2E) (TC 2.A.86) family.</text>
</comment>
<dbReference type="PANTHER" id="PTHR21716:SF53">
    <property type="entry name" value="PERMEASE PERM-RELATED"/>
    <property type="match status" value="1"/>
</dbReference>
<feature type="transmembrane region" description="Helical" evidence="8">
    <location>
        <begin position="324"/>
        <end position="353"/>
    </location>
</feature>
<feature type="transmembrane region" description="Helical" evidence="8">
    <location>
        <begin position="7"/>
        <end position="26"/>
    </location>
</feature>
<keyword evidence="4" id="KW-1003">Cell membrane</keyword>
<dbReference type="GO" id="GO:0055085">
    <property type="term" value="P:transmembrane transport"/>
    <property type="evidence" value="ECO:0007669"/>
    <property type="project" value="TreeGrafter"/>
</dbReference>
<feature type="transmembrane region" description="Helical" evidence="8">
    <location>
        <begin position="238"/>
        <end position="263"/>
    </location>
</feature>
<evidence type="ECO:0000313" key="9">
    <source>
        <dbReference type="EMBL" id="KYH34626.1"/>
    </source>
</evidence>
<feature type="transmembrane region" description="Helical" evidence="8">
    <location>
        <begin position="171"/>
        <end position="189"/>
    </location>
</feature>
<dbReference type="RefSeq" id="WP_242863885.1">
    <property type="nucleotide sequence ID" value="NZ_LTBA01000013.1"/>
</dbReference>
<dbReference type="Proteomes" id="UP000075531">
    <property type="component" value="Unassembled WGS sequence"/>
</dbReference>
<dbReference type="Pfam" id="PF01594">
    <property type="entry name" value="AI-2E_transport"/>
    <property type="match status" value="1"/>
</dbReference>